<dbReference type="InterPro" id="IPR045792">
    <property type="entry name" value="DUF6036"/>
</dbReference>
<dbReference type="AlphaFoldDB" id="A0A1H5LYY6"/>
<name>A0A1H5LYY6_9MICO</name>
<keyword evidence="3" id="KW-1185">Reference proteome</keyword>
<dbReference type="Proteomes" id="UP000199220">
    <property type="component" value="Unassembled WGS sequence"/>
</dbReference>
<dbReference type="Pfam" id="PF19502">
    <property type="entry name" value="DUF6036"/>
    <property type="match status" value="1"/>
</dbReference>
<gene>
    <name evidence="2" type="ORF">SAMN04488554_3024</name>
</gene>
<protein>
    <recommendedName>
        <fullName evidence="1">DUF6036 domain-containing protein</fullName>
    </recommendedName>
</protein>
<dbReference type="RefSeq" id="WP_175477130.1">
    <property type="nucleotide sequence ID" value="NZ_FNTX01000002.1"/>
</dbReference>
<evidence type="ECO:0000313" key="3">
    <source>
        <dbReference type="Proteomes" id="UP000199220"/>
    </source>
</evidence>
<evidence type="ECO:0000259" key="1">
    <source>
        <dbReference type="Pfam" id="PF19502"/>
    </source>
</evidence>
<proteinExistence type="predicted"/>
<sequence>MATRAQLEHAIRAATEIIQQSSVLVIGSQSILGTWGEDELPPDATISIEFDVCPLDDDDADSLATRLDGVAGEWSPFHELHGFYVQGVGRQTAILPTGWSDRLVRVDNANTNGRTGLCLEPHDLCVAKLLAGRTKDHRFVGALVSAGLVERHVIAERLQDAPRAEARARDLALDFLGSTTPPPRSR</sequence>
<dbReference type="STRING" id="648782.SAMN04488554_3024"/>
<organism evidence="2 3">
    <name type="scientific">Ruania alba</name>
    <dbReference type="NCBI Taxonomy" id="648782"/>
    <lineage>
        <taxon>Bacteria</taxon>
        <taxon>Bacillati</taxon>
        <taxon>Actinomycetota</taxon>
        <taxon>Actinomycetes</taxon>
        <taxon>Micrococcales</taxon>
        <taxon>Ruaniaceae</taxon>
        <taxon>Ruania</taxon>
    </lineage>
</organism>
<evidence type="ECO:0000313" key="2">
    <source>
        <dbReference type="EMBL" id="SEE81478.1"/>
    </source>
</evidence>
<reference evidence="3" key="1">
    <citation type="submission" date="2016-10" db="EMBL/GenBank/DDBJ databases">
        <authorList>
            <person name="Varghese N."/>
            <person name="Submissions S."/>
        </authorList>
    </citation>
    <scope>NUCLEOTIDE SEQUENCE [LARGE SCALE GENOMIC DNA]</scope>
    <source>
        <strain evidence="3">DSM 21368</strain>
    </source>
</reference>
<feature type="domain" description="DUF6036" evidence="1">
    <location>
        <begin position="12"/>
        <end position="158"/>
    </location>
</feature>
<accession>A0A1H5LYY6</accession>
<dbReference type="EMBL" id="FNTX01000002">
    <property type="protein sequence ID" value="SEE81478.1"/>
    <property type="molecule type" value="Genomic_DNA"/>
</dbReference>